<feature type="region of interest" description="Disordered" evidence="1">
    <location>
        <begin position="1"/>
        <end position="55"/>
    </location>
</feature>
<protein>
    <submittedName>
        <fullName evidence="3">Uncharacterized protein LOC104210138</fullName>
    </submittedName>
</protein>
<accession>A0A1U7V6A4</accession>
<evidence type="ECO:0000256" key="1">
    <source>
        <dbReference type="SAM" id="MobiDB-lite"/>
    </source>
</evidence>
<gene>
    <name evidence="3" type="primary">LOC104210138</name>
</gene>
<dbReference type="eggNOG" id="KOG0048">
    <property type="taxonomic scope" value="Eukaryota"/>
</dbReference>
<proteinExistence type="predicted"/>
<sequence length="168" mass="19080">MNRVYPDGCNHVTTSWNNRQRDQELMEYSPEERLLSTSINPPTHKPSSPSAEARLSNESHFLIPSSGGRSESDYFLRIWNSEIGEAFRNFKKVDKNTSQSPASQVSTTTNYGSTSGITTEMDLNFSSSSVGRSNKNEDSNHLVEICCLDQTTIWRKILNQHYNFFGFL</sequence>
<organism evidence="2 3">
    <name type="scientific">Nicotiana sylvestris</name>
    <name type="common">Wood tobacco</name>
    <name type="synonym">South American tobacco</name>
    <dbReference type="NCBI Taxonomy" id="4096"/>
    <lineage>
        <taxon>Eukaryota</taxon>
        <taxon>Viridiplantae</taxon>
        <taxon>Streptophyta</taxon>
        <taxon>Embryophyta</taxon>
        <taxon>Tracheophyta</taxon>
        <taxon>Spermatophyta</taxon>
        <taxon>Magnoliopsida</taxon>
        <taxon>eudicotyledons</taxon>
        <taxon>Gunneridae</taxon>
        <taxon>Pentapetalae</taxon>
        <taxon>asterids</taxon>
        <taxon>lamiids</taxon>
        <taxon>Solanales</taxon>
        <taxon>Solanaceae</taxon>
        <taxon>Nicotianoideae</taxon>
        <taxon>Nicotianeae</taxon>
        <taxon>Nicotiana</taxon>
    </lineage>
</organism>
<dbReference type="Proteomes" id="UP000189701">
    <property type="component" value="Unplaced"/>
</dbReference>
<feature type="compositionally biased region" description="Polar residues" evidence="1">
    <location>
        <begin position="35"/>
        <end position="50"/>
    </location>
</feature>
<reference evidence="3" key="2">
    <citation type="submission" date="2025-08" db="UniProtKB">
        <authorList>
            <consortium name="RefSeq"/>
        </authorList>
    </citation>
    <scope>IDENTIFICATION</scope>
    <source>
        <tissue evidence="3">Leaf</tissue>
    </source>
</reference>
<evidence type="ECO:0000313" key="2">
    <source>
        <dbReference type="Proteomes" id="UP000189701"/>
    </source>
</evidence>
<dbReference type="AlphaFoldDB" id="A0A1U7V6A4"/>
<keyword evidence="2" id="KW-1185">Reference proteome</keyword>
<reference evidence="2" key="1">
    <citation type="journal article" date="2013" name="Genome Biol.">
        <title>Reference genomes and transcriptomes of Nicotiana sylvestris and Nicotiana tomentosiformis.</title>
        <authorList>
            <person name="Sierro N."/>
            <person name="Battey J.N."/>
            <person name="Ouadi S."/>
            <person name="Bovet L."/>
            <person name="Goepfert S."/>
            <person name="Bakaher N."/>
            <person name="Peitsch M.C."/>
            <person name="Ivanov N.V."/>
        </authorList>
    </citation>
    <scope>NUCLEOTIDE SEQUENCE [LARGE SCALE GENOMIC DNA]</scope>
</reference>
<feature type="compositionally biased region" description="Basic and acidic residues" evidence="1">
    <location>
        <begin position="19"/>
        <end position="34"/>
    </location>
</feature>
<dbReference type="RefSeq" id="XP_009757255.1">
    <property type="nucleotide sequence ID" value="XM_009758953.1"/>
</dbReference>
<name>A0A1U7V6A4_NICSY</name>
<evidence type="ECO:0000313" key="3">
    <source>
        <dbReference type="RefSeq" id="XP_009757255.1"/>
    </source>
</evidence>